<evidence type="ECO:0000313" key="3">
    <source>
        <dbReference type="Proteomes" id="UP000001056"/>
    </source>
</evidence>
<dbReference type="OrthoDB" id="10547389at2759"/>
<dbReference type="AlphaFoldDB" id="Q2GZ81"/>
<dbReference type="HOGENOM" id="CLU_1124404_0_0_1"/>
<sequence length="247" mass="26620">MYAESIDQESSPRRPSDPAIGAGGEALFVCILGGKPGWKPDKATWHPDDHISVPIPLHRPSQQPDAAAPVFATTIRSDGSRPRAGTVGGAAAARNIWNRSSNSKSNSPSPSPSPQPVFRARGRRRSPKGLRGAVERGKNRETQQQEQEIEPQVPGVMGQQGLARASVVRVPLKKVTMGMAAKELWRDTVAYFNHLLTSALRRSSQALKRKNEKRLARLHREEEKGTLGVFGVVGGGEQSDAKEGSGG</sequence>
<name>Q2GZ81_CHAGB</name>
<dbReference type="RefSeq" id="XP_001224379.1">
    <property type="nucleotide sequence ID" value="XM_001224378.1"/>
</dbReference>
<protein>
    <submittedName>
        <fullName evidence="2">Uncharacterized protein</fullName>
    </submittedName>
</protein>
<accession>Q2GZ81</accession>
<dbReference type="InParanoid" id="Q2GZ81"/>
<feature type="compositionally biased region" description="Basic and acidic residues" evidence="1">
    <location>
        <begin position="133"/>
        <end position="143"/>
    </location>
</feature>
<proteinExistence type="predicted"/>
<dbReference type="Proteomes" id="UP000001056">
    <property type="component" value="Unassembled WGS sequence"/>
</dbReference>
<gene>
    <name evidence="2" type="ORF">CHGG_05165</name>
</gene>
<evidence type="ECO:0000256" key="1">
    <source>
        <dbReference type="SAM" id="MobiDB-lite"/>
    </source>
</evidence>
<dbReference type="GeneID" id="4392854"/>
<organism evidence="2 3">
    <name type="scientific">Chaetomium globosum (strain ATCC 6205 / CBS 148.51 / DSM 1962 / NBRC 6347 / NRRL 1970)</name>
    <name type="common">Soil fungus</name>
    <dbReference type="NCBI Taxonomy" id="306901"/>
    <lineage>
        <taxon>Eukaryota</taxon>
        <taxon>Fungi</taxon>
        <taxon>Dikarya</taxon>
        <taxon>Ascomycota</taxon>
        <taxon>Pezizomycotina</taxon>
        <taxon>Sordariomycetes</taxon>
        <taxon>Sordariomycetidae</taxon>
        <taxon>Sordariales</taxon>
        <taxon>Chaetomiaceae</taxon>
        <taxon>Chaetomium</taxon>
    </lineage>
</organism>
<feature type="region of interest" description="Disordered" evidence="1">
    <location>
        <begin position="94"/>
        <end position="157"/>
    </location>
</feature>
<dbReference type="VEuPathDB" id="FungiDB:CHGG_05165"/>
<feature type="region of interest" description="Disordered" evidence="1">
    <location>
        <begin position="43"/>
        <end position="66"/>
    </location>
</feature>
<keyword evidence="3" id="KW-1185">Reference proteome</keyword>
<dbReference type="EMBL" id="CH408032">
    <property type="protein sequence ID" value="EAQ88546.1"/>
    <property type="molecule type" value="Genomic_DNA"/>
</dbReference>
<feature type="region of interest" description="Disordered" evidence="1">
    <location>
        <begin position="1"/>
        <end position="21"/>
    </location>
</feature>
<evidence type="ECO:0000313" key="2">
    <source>
        <dbReference type="EMBL" id="EAQ88546.1"/>
    </source>
</evidence>
<reference evidence="3" key="1">
    <citation type="journal article" date="2015" name="Genome Announc.">
        <title>Draft genome sequence of the cellulolytic fungus Chaetomium globosum.</title>
        <authorList>
            <person name="Cuomo C.A."/>
            <person name="Untereiner W.A."/>
            <person name="Ma L.-J."/>
            <person name="Grabherr M."/>
            <person name="Birren B.W."/>
        </authorList>
    </citation>
    <scope>NUCLEOTIDE SEQUENCE [LARGE SCALE GENOMIC DNA]</scope>
    <source>
        <strain evidence="3">ATCC 6205 / CBS 148.51 / DSM 1962 / NBRC 6347 / NRRL 1970</strain>
    </source>
</reference>